<gene>
    <name evidence="2" type="ORF">ZHD862_LOCUS39261</name>
</gene>
<feature type="compositionally biased region" description="Polar residues" evidence="1">
    <location>
        <begin position="49"/>
        <end position="63"/>
    </location>
</feature>
<feature type="region of interest" description="Disordered" evidence="1">
    <location>
        <begin position="42"/>
        <end position="63"/>
    </location>
</feature>
<protein>
    <submittedName>
        <fullName evidence="2">Uncharacterized protein</fullName>
    </submittedName>
</protein>
<feature type="non-terminal residue" evidence="2">
    <location>
        <position position="1"/>
    </location>
</feature>
<reference evidence="2" key="1">
    <citation type="submission" date="2021-02" db="EMBL/GenBank/DDBJ databases">
        <authorList>
            <person name="Nowell W R."/>
        </authorList>
    </citation>
    <scope>NUCLEOTIDE SEQUENCE</scope>
</reference>
<name>A0A815WTX3_9BILA</name>
<evidence type="ECO:0000256" key="1">
    <source>
        <dbReference type="SAM" id="MobiDB-lite"/>
    </source>
</evidence>
<evidence type="ECO:0000313" key="2">
    <source>
        <dbReference type="EMBL" id="CAF1547621.1"/>
    </source>
</evidence>
<accession>A0A815WTX3</accession>
<comment type="caution">
    <text evidence="2">The sequence shown here is derived from an EMBL/GenBank/DDBJ whole genome shotgun (WGS) entry which is preliminary data.</text>
</comment>
<dbReference type="AlphaFoldDB" id="A0A815WTX3"/>
<dbReference type="EMBL" id="CAJNOT010015859">
    <property type="protein sequence ID" value="CAF1547621.1"/>
    <property type="molecule type" value="Genomic_DNA"/>
</dbReference>
<sequence length="114" mass="12474">KKFEISLEEKDKAIDALKLEYAKQRFSVSSSSDSSTTAQSSATFATAVRSPSTSQNRVTSSTSAKKNLLSQCFDKCTAAISANPDQEIDDYLKLDVCLDDDADGDDIDVLEFWC</sequence>
<proteinExistence type="predicted"/>
<feature type="non-terminal residue" evidence="2">
    <location>
        <position position="114"/>
    </location>
</feature>
<dbReference type="Proteomes" id="UP000663864">
    <property type="component" value="Unassembled WGS sequence"/>
</dbReference>
<evidence type="ECO:0000313" key="3">
    <source>
        <dbReference type="Proteomes" id="UP000663864"/>
    </source>
</evidence>
<organism evidence="2 3">
    <name type="scientific">Rotaria sordida</name>
    <dbReference type="NCBI Taxonomy" id="392033"/>
    <lineage>
        <taxon>Eukaryota</taxon>
        <taxon>Metazoa</taxon>
        <taxon>Spiralia</taxon>
        <taxon>Gnathifera</taxon>
        <taxon>Rotifera</taxon>
        <taxon>Eurotatoria</taxon>
        <taxon>Bdelloidea</taxon>
        <taxon>Philodinida</taxon>
        <taxon>Philodinidae</taxon>
        <taxon>Rotaria</taxon>
    </lineage>
</organism>